<dbReference type="AlphaFoldDB" id="A0AAD5BRH6"/>
<accession>A0AAD5BRH6</accession>
<evidence type="ECO:0000256" key="1">
    <source>
        <dbReference type="ARBA" id="ARBA00022942"/>
    </source>
</evidence>
<evidence type="ECO:0000313" key="3">
    <source>
        <dbReference type="EMBL" id="KAI7728311.1"/>
    </source>
</evidence>
<sequence length="57" mass="6416">SATQTGCFKRQHRKQRIFGELDLAFDLSLSALLGDNIYNFGELLAHPIVSISHFLLI</sequence>
<dbReference type="PANTHER" id="PTHR10539:SF0">
    <property type="entry name" value="26S PROTEASOME NON-ATPASE REGULATORY SUBUNIT 13"/>
    <property type="match status" value="1"/>
</dbReference>
<dbReference type="GO" id="GO:0008541">
    <property type="term" value="C:proteasome regulatory particle, lid subcomplex"/>
    <property type="evidence" value="ECO:0007669"/>
    <property type="project" value="TreeGrafter"/>
</dbReference>
<evidence type="ECO:0000313" key="4">
    <source>
        <dbReference type="Proteomes" id="UP001206925"/>
    </source>
</evidence>
<keyword evidence="4" id="KW-1185">Reference proteome</keyword>
<evidence type="ECO:0000259" key="2">
    <source>
        <dbReference type="Pfam" id="PF22037"/>
    </source>
</evidence>
<dbReference type="GO" id="GO:0005829">
    <property type="term" value="C:cytosol"/>
    <property type="evidence" value="ECO:0007669"/>
    <property type="project" value="TreeGrafter"/>
</dbReference>
<dbReference type="GO" id="GO:0005198">
    <property type="term" value="F:structural molecule activity"/>
    <property type="evidence" value="ECO:0007669"/>
    <property type="project" value="TreeGrafter"/>
</dbReference>
<feature type="non-terminal residue" evidence="3">
    <location>
        <position position="1"/>
    </location>
</feature>
<dbReference type="EMBL" id="JAMZMK010011237">
    <property type="protein sequence ID" value="KAI7728311.1"/>
    <property type="molecule type" value="Genomic_DNA"/>
</dbReference>
<dbReference type="InterPro" id="IPR035298">
    <property type="entry name" value="PSMD13"/>
</dbReference>
<dbReference type="GO" id="GO:0006511">
    <property type="term" value="P:ubiquitin-dependent protein catabolic process"/>
    <property type="evidence" value="ECO:0007669"/>
    <property type="project" value="TreeGrafter"/>
</dbReference>
<dbReference type="Proteomes" id="UP001206925">
    <property type="component" value="Unassembled WGS sequence"/>
</dbReference>
<keyword evidence="1" id="KW-0647">Proteasome</keyword>
<name>A0AAD5BRH6_AMBAR</name>
<feature type="domain" description="PSD13 N-terminal" evidence="2">
    <location>
        <begin position="21"/>
        <end position="50"/>
    </location>
</feature>
<dbReference type="PANTHER" id="PTHR10539">
    <property type="entry name" value="26S PROTEASOME NON-ATPASE REGULATORY SUBUNIT 13"/>
    <property type="match status" value="1"/>
</dbReference>
<dbReference type="Pfam" id="PF22037">
    <property type="entry name" value="PSD13_N"/>
    <property type="match status" value="1"/>
</dbReference>
<dbReference type="InterPro" id="IPR054179">
    <property type="entry name" value="PSD13_N"/>
</dbReference>
<reference evidence="3" key="1">
    <citation type="submission" date="2022-06" db="EMBL/GenBank/DDBJ databases">
        <title>Uncovering the hologenomic basis of an extraordinary plant invasion.</title>
        <authorList>
            <person name="Bieker V.C."/>
            <person name="Martin M.D."/>
            <person name="Gilbert T."/>
            <person name="Hodgins K."/>
            <person name="Battlay P."/>
            <person name="Petersen B."/>
            <person name="Wilson J."/>
        </authorList>
    </citation>
    <scope>NUCLEOTIDE SEQUENCE</scope>
    <source>
        <strain evidence="3">AA19_3_7</strain>
        <tissue evidence="3">Leaf</tissue>
    </source>
</reference>
<comment type="caution">
    <text evidence="3">The sequence shown here is derived from an EMBL/GenBank/DDBJ whole genome shotgun (WGS) entry which is preliminary data.</text>
</comment>
<gene>
    <name evidence="3" type="ORF">M8C21_015078</name>
</gene>
<protein>
    <recommendedName>
        <fullName evidence="2">PSD13 N-terminal domain-containing protein</fullName>
    </recommendedName>
</protein>
<dbReference type="GO" id="GO:0005634">
    <property type="term" value="C:nucleus"/>
    <property type="evidence" value="ECO:0007669"/>
    <property type="project" value="TreeGrafter"/>
</dbReference>
<proteinExistence type="predicted"/>
<organism evidence="3 4">
    <name type="scientific">Ambrosia artemisiifolia</name>
    <name type="common">Common ragweed</name>
    <dbReference type="NCBI Taxonomy" id="4212"/>
    <lineage>
        <taxon>Eukaryota</taxon>
        <taxon>Viridiplantae</taxon>
        <taxon>Streptophyta</taxon>
        <taxon>Embryophyta</taxon>
        <taxon>Tracheophyta</taxon>
        <taxon>Spermatophyta</taxon>
        <taxon>Magnoliopsida</taxon>
        <taxon>eudicotyledons</taxon>
        <taxon>Gunneridae</taxon>
        <taxon>Pentapetalae</taxon>
        <taxon>asterids</taxon>
        <taxon>campanulids</taxon>
        <taxon>Asterales</taxon>
        <taxon>Asteraceae</taxon>
        <taxon>Asteroideae</taxon>
        <taxon>Heliantheae alliance</taxon>
        <taxon>Heliantheae</taxon>
        <taxon>Ambrosia</taxon>
    </lineage>
</organism>